<accession>A0A1R2AV46</accession>
<evidence type="ECO:0000256" key="5">
    <source>
        <dbReference type="SAM" id="Phobius"/>
    </source>
</evidence>
<dbReference type="GO" id="GO:0016559">
    <property type="term" value="P:peroxisome fission"/>
    <property type="evidence" value="ECO:0007669"/>
    <property type="project" value="InterPro"/>
</dbReference>
<dbReference type="InterPro" id="IPR008733">
    <property type="entry name" value="PEX11"/>
</dbReference>
<dbReference type="AlphaFoldDB" id="A0A1R2AV46"/>
<gene>
    <name evidence="6" type="ORF">SteCoe_34273</name>
</gene>
<name>A0A1R2AV46_9CILI</name>
<evidence type="ECO:0000256" key="2">
    <source>
        <dbReference type="ARBA" id="ARBA00023136"/>
    </source>
</evidence>
<evidence type="ECO:0008006" key="8">
    <source>
        <dbReference type="Google" id="ProtNLM"/>
    </source>
</evidence>
<proteinExistence type="predicted"/>
<feature type="transmembrane region" description="Helical" evidence="5">
    <location>
        <begin position="206"/>
        <end position="224"/>
    </location>
</feature>
<keyword evidence="5" id="KW-0812">Transmembrane</keyword>
<keyword evidence="3" id="KW-0576">Peroxisome</keyword>
<keyword evidence="2 5" id="KW-0472">Membrane</keyword>
<sequence>MLSSKEAVLFLEKVEAKELLIRATQYFAFLIHALLKNSKYQDLTKKSQKISGNLSIVRKVLRFGMPLGVFLNIRHRFLTKTNKPLKLLGDMLSLLFYFSDHLLYFYRVRLLTLKKDSTSMQIIDVIRNLAWVSFLLAKIADSTVDIHKVQKKILKLAINENRNYLNTDANERFAKLLHQSDVLVLGIISDVLDIPVALYFLDPSKINPVLVGTFGVLSSIVHIYKMLIKHRQIN</sequence>
<evidence type="ECO:0000313" key="6">
    <source>
        <dbReference type="EMBL" id="OMJ68322.1"/>
    </source>
</evidence>
<dbReference type="Pfam" id="PF05648">
    <property type="entry name" value="PEX11"/>
    <property type="match status" value="1"/>
</dbReference>
<dbReference type="PANTHER" id="PTHR12652:SF50">
    <property type="entry name" value="PEROXIN 11"/>
    <property type="match status" value="1"/>
</dbReference>
<dbReference type="OrthoDB" id="411017at2759"/>
<dbReference type="EMBL" id="MPUH01001350">
    <property type="protein sequence ID" value="OMJ68322.1"/>
    <property type="molecule type" value="Genomic_DNA"/>
</dbReference>
<keyword evidence="1" id="KW-0962">Peroxisome biogenesis</keyword>
<comment type="subcellular location">
    <subcellularLocation>
        <location evidence="4">Peroxisome membrane</location>
    </subcellularLocation>
</comment>
<organism evidence="6 7">
    <name type="scientific">Stentor coeruleus</name>
    <dbReference type="NCBI Taxonomy" id="5963"/>
    <lineage>
        <taxon>Eukaryota</taxon>
        <taxon>Sar</taxon>
        <taxon>Alveolata</taxon>
        <taxon>Ciliophora</taxon>
        <taxon>Postciliodesmatophora</taxon>
        <taxon>Heterotrichea</taxon>
        <taxon>Heterotrichida</taxon>
        <taxon>Stentoridae</taxon>
        <taxon>Stentor</taxon>
    </lineage>
</organism>
<evidence type="ECO:0000313" key="7">
    <source>
        <dbReference type="Proteomes" id="UP000187209"/>
    </source>
</evidence>
<keyword evidence="7" id="KW-1185">Reference proteome</keyword>
<reference evidence="6 7" key="1">
    <citation type="submission" date="2016-11" db="EMBL/GenBank/DDBJ databases">
        <title>The macronuclear genome of Stentor coeruleus: a giant cell with tiny introns.</title>
        <authorList>
            <person name="Slabodnick M."/>
            <person name="Ruby J.G."/>
            <person name="Reiff S.B."/>
            <person name="Swart E.C."/>
            <person name="Gosai S."/>
            <person name="Prabakaran S."/>
            <person name="Witkowska E."/>
            <person name="Larue G.E."/>
            <person name="Fisher S."/>
            <person name="Freeman R.M."/>
            <person name="Gunawardena J."/>
            <person name="Chu W."/>
            <person name="Stover N.A."/>
            <person name="Gregory B.D."/>
            <person name="Nowacki M."/>
            <person name="Derisi J."/>
            <person name="Roy S.W."/>
            <person name="Marshall W.F."/>
            <person name="Sood P."/>
        </authorList>
    </citation>
    <scope>NUCLEOTIDE SEQUENCE [LARGE SCALE GENOMIC DNA]</scope>
    <source>
        <strain evidence="6">WM001</strain>
    </source>
</reference>
<protein>
    <recommendedName>
        <fullName evidence="8">Peroxisomal biogenesis factor 11</fullName>
    </recommendedName>
</protein>
<evidence type="ECO:0000256" key="1">
    <source>
        <dbReference type="ARBA" id="ARBA00022593"/>
    </source>
</evidence>
<dbReference type="GO" id="GO:0005778">
    <property type="term" value="C:peroxisomal membrane"/>
    <property type="evidence" value="ECO:0007669"/>
    <property type="project" value="UniProtKB-SubCell"/>
</dbReference>
<evidence type="ECO:0000256" key="3">
    <source>
        <dbReference type="ARBA" id="ARBA00023140"/>
    </source>
</evidence>
<evidence type="ECO:0000256" key="4">
    <source>
        <dbReference type="ARBA" id="ARBA00046271"/>
    </source>
</evidence>
<comment type="caution">
    <text evidence="6">The sequence shown here is derived from an EMBL/GenBank/DDBJ whole genome shotgun (WGS) entry which is preliminary data.</text>
</comment>
<dbReference type="PANTHER" id="PTHR12652">
    <property type="entry name" value="PEROXISOMAL BIOGENESIS FACTOR 11"/>
    <property type="match status" value="1"/>
</dbReference>
<keyword evidence="5" id="KW-1133">Transmembrane helix</keyword>
<dbReference type="Proteomes" id="UP000187209">
    <property type="component" value="Unassembled WGS sequence"/>
</dbReference>